<organism evidence="1 2">
    <name type="scientific">Phytophthora lilii</name>
    <dbReference type="NCBI Taxonomy" id="2077276"/>
    <lineage>
        <taxon>Eukaryota</taxon>
        <taxon>Sar</taxon>
        <taxon>Stramenopiles</taxon>
        <taxon>Oomycota</taxon>
        <taxon>Peronosporomycetes</taxon>
        <taxon>Peronosporales</taxon>
        <taxon>Peronosporaceae</taxon>
        <taxon>Phytophthora</taxon>
    </lineage>
</organism>
<accession>A0A9W6TIK3</accession>
<protein>
    <submittedName>
        <fullName evidence="1">Unnamed protein product</fullName>
    </submittedName>
</protein>
<dbReference type="Proteomes" id="UP001165083">
    <property type="component" value="Unassembled WGS sequence"/>
</dbReference>
<dbReference type="EMBL" id="BSXW01000179">
    <property type="protein sequence ID" value="GMF14002.1"/>
    <property type="molecule type" value="Genomic_DNA"/>
</dbReference>
<name>A0A9W6TIK3_9STRA</name>
<dbReference type="AlphaFoldDB" id="A0A9W6TIK3"/>
<dbReference type="OrthoDB" id="9547406at2759"/>
<comment type="caution">
    <text evidence="1">The sequence shown here is derived from an EMBL/GenBank/DDBJ whole genome shotgun (WGS) entry which is preliminary data.</text>
</comment>
<dbReference type="InterPro" id="IPR013083">
    <property type="entry name" value="Znf_RING/FYVE/PHD"/>
</dbReference>
<dbReference type="Gene3D" id="3.30.40.10">
    <property type="entry name" value="Zinc/RING finger domain, C3HC4 (zinc finger)"/>
    <property type="match status" value="1"/>
</dbReference>
<proteinExistence type="predicted"/>
<gene>
    <name evidence="1" type="ORF">Plil01_000441700</name>
</gene>
<sequence>MDSFLTKLFEEPRCSPELLGEDPWVFSCKCHKYYSSNSPHAEVDVSYCCCGHTEAGSVITNACLLYFDLQEQWFECSKCKIWAHVRCIHPDLANSADEDLPQSLLCHRCIIDAAGGKPRALSSGGVGRRSGTATKIAVRGSLGKRKKEAVVSAKKKAAKVPASAVMLSPPKKPQVTPKANQPGVVTAKSATKDRAAVRKYLTIKGSTIRFEDTEVRLTSMIAVG</sequence>
<evidence type="ECO:0000313" key="1">
    <source>
        <dbReference type="EMBL" id="GMF14002.1"/>
    </source>
</evidence>
<keyword evidence="2" id="KW-1185">Reference proteome</keyword>
<evidence type="ECO:0000313" key="2">
    <source>
        <dbReference type="Proteomes" id="UP001165083"/>
    </source>
</evidence>
<reference evidence="1" key="1">
    <citation type="submission" date="2023-04" db="EMBL/GenBank/DDBJ databases">
        <title>Phytophthora lilii NBRC 32176.</title>
        <authorList>
            <person name="Ichikawa N."/>
            <person name="Sato H."/>
            <person name="Tonouchi N."/>
        </authorList>
    </citation>
    <scope>NUCLEOTIDE SEQUENCE</scope>
    <source>
        <strain evidence="1">NBRC 32176</strain>
    </source>
</reference>